<reference evidence="2" key="2">
    <citation type="submission" date="2021-10" db="EMBL/GenBank/DDBJ databases">
        <title>Phylogenomics reveals ancestral predisposition of the termite-cultivated fungus Termitomyces towards a domesticated lifestyle.</title>
        <authorList>
            <person name="Auxier B."/>
            <person name="Grum-Grzhimaylo A."/>
            <person name="Cardenas M.E."/>
            <person name="Lodge J.D."/>
            <person name="Laessoe T."/>
            <person name="Pedersen O."/>
            <person name="Smith M.E."/>
            <person name="Kuyper T.W."/>
            <person name="Franco-Molano E.A."/>
            <person name="Baroni T.J."/>
            <person name="Aanen D.K."/>
        </authorList>
    </citation>
    <scope>NUCLEOTIDE SEQUENCE</scope>
    <source>
        <strain evidence="2">AP01</strain>
        <tissue evidence="2">Mycelium</tissue>
    </source>
</reference>
<organism evidence="2 3">
    <name type="scientific">Asterophora parasitica</name>
    <dbReference type="NCBI Taxonomy" id="117018"/>
    <lineage>
        <taxon>Eukaryota</taxon>
        <taxon>Fungi</taxon>
        <taxon>Dikarya</taxon>
        <taxon>Basidiomycota</taxon>
        <taxon>Agaricomycotina</taxon>
        <taxon>Agaricomycetes</taxon>
        <taxon>Agaricomycetidae</taxon>
        <taxon>Agaricales</taxon>
        <taxon>Tricholomatineae</taxon>
        <taxon>Lyophyllaceae</taxon>
        <taxon>Asterophora</taxon>
    </lineage>
</organism>
<dbReference type="OrthoDB" id="3269353at2759"/>
<feature type="region of interest" description="Disordered" evidence="1">
    <location>
        <begin position="484"/>
        <end position="503"/>
    </location>
</feature>
<evidence type="ECO:0000256" key="1">
    <source>
        <dbReference type="SAM" id="MobiDB-lite"/>
    </source>
</evidence>
<evidence type="ECO:0000313" key="3">
    <source>
        <dbReference type="Proteomes" id="UP000775547"/>
    </source>
</evidence>
<gene>
    <name evidence="2" type="ORF">DXG03_000382</name>
</gene>
<reference evidence="2" key="1">
    <citation type="submission" date="2020-07" db="EMBL/GenBank/DDBJ databases">
        <authorList>
            <person name="Nieuwenhuis M."/>
            <person name="Van De Peppel L.J.J."/>
        </authorList>
    </citation>
    <scope>NUCLEOTIDE SEQUENCE</scope>
    <source>
        <strain evidence="2">AP01</strain>
        <tissue evidence="2">Mycelium</tissue>
    </source>
</reference>
<keyword evidence="3" id="KW-1185">Reference proteome</keyword>
<evidence type="ECO:0000313" key="2">
    <source>
        <dbReference type="EMBL" id="KAG5649033.1"/>
    </source>
</evidence>
<dbReference type="AlphaFoldDB" id="A0A9P7KFY8"/>
<feature type="region of interest" description="Disordered" evidence="1">
    <location>
        <begin position="269"/>
        <end position="294"/>
    </location>
</feature>
<sequence length="958" mass="105042">MSRLTGSPFHKPSPFEFPRAPLSPPDTNVEIIGPVQMHSAHSHIQQHSANSVLGGFDPRTADAEPSPAHGTLTPDSAGARFRKMSSIAYHSSGLRESRERTPQRGSKAFVVVIPPASFTQEHGQLGNTLSSGPRHRLSQGMLMPLFPTNGMTMTPRISDDAWPFIWSHVFEASPAPRSSPISGKIEFDIDMRQARWYASWMASSHREYVDNPFSVAPSVVPSVVHHDRGDSKTTFHDTEDQEESRYAAPTTRHVPRKLSLVDRYDIMSIRSGREGSRPASRSALSPPEPAQASAQVLSPIFQEDEPKSAKHDLDSRVKSWRASAVLKPTPLAATGQTSLEPANLPNTIPIEDTILESPNDELNLADFAWSVSSAGPNDYDPMSPMSWDRVPSVHIANRMEGSVCLTSSDCTSFGPSDYTLPSPGPSIYRLPSPDIAQRMYEDCPPTPSTATSWGAPLEWPASPFVWSRTPSVDLGDRGVFSRPVTPSTATSWGPASWPSSPAHSEYSISRSVHLGDRGEYSRPVTPSTATSWGAPLSYPPSPTTPFYVNTPDAGHRGFEDSEGVSTQRSAPWGHSWPYNSESLHTSESSRAVGVHSRHASVPEYSERRTAPWALSWPYRSAAPGSSEVPDSDPPLVQSAPWGHSWPYHLEASHTAESSERHTAPWALSWPYRGAARRSSEVLVSIAIYSPSAYPRLVIYQPVYPHFDLYPAVALAKADAPGYPSFNIYLPLSLTIPAPQQMSSPLSPVIVKVESCYPAFDLYPAVYPGNIYEIYPSVTVPSVGSVTVEDPVPPVSVKVAARYPFFDLYPAVYPHVSPYPQAHGLPVLDNSPRQRLPGYPDFELYPAIAAVTTNDEEKIVGRPFAGYPDFNLYPAIDPSTNLRQKTFSALTPVSVTVKARYPFFNLYPAVYPNFDLYPALERHDAREAASRPTAGYPSALTPVSVTVKARYPYFSLCKS</sequence>
<accession>A0A9P7KFY8</accession>
<name>A0A9P7KFY8_9AGAR</name>
<proteinExistence type="predicted"/>
<feature type="compositionally biased region" description="Low complexity" evidence="1">
    <location>
        <begin position="38"/>
        <end position="51"/>
    </location>
</feature>
<feature type="compositionally biased region" description="Low complexity" evidence="1">
    <location>
        <begin position="489"/>
        <end position="503"/>
    </location>
</feature>
<feature type="region of interest" description="Disordered" evidence="1">
    <location>
        <begin position="1"/>
        <end position="79"/>
    </location>
</feature>
<comment type="caution">
    <text evidence="2">The sequence shown here is derived from an EMBL/GenBank/DDBJ whole genome shotgun (WGS) entry which is preliminary data.</text>
</comment>
<feature type="region of interest" description="Disordered" evidence="1">
    <location>
        <begin position="516"/>
        <end position="572"/>
    </location>
</feature>
<feature type="compositionally biased region" description="Basic and acidic residues" evidence="1">
    <location>
        <begin position="224"/>
        <end position="238"/>
    </location>
</feature>
<feature type="region of interest" description="Disordered" evidence="1">
    <location>
        <begin position="224"/>
        <end position="251"/>
    </location>
</feature>
<dbReference type="Proteomes" id="UP000775547">
    <property type="component" value="Unassembled WGS sequence"/>
</dbReference>
<dbReference type="EMBL" id="JABCKV010000001">
    <property type="protein sequence ID" value="KAG5649033.1"/>
    <property type="molecule type" value="Genomic_DNA"/>
</dbReference>
<protein>
    <submittedName>
        <fullName evidence="2">Uncharacterized protein</fullName>
    </submittedName>
</protein>